<keyword evidence="5" id="KW-1185">Reference proteome</keyword>
<evidence type="ECO:0000313" key="4">
    <source>
        <dbReference type="EMBL" id="NOU73861.1"/>
    </source>
</evidence>
<sequence>MSNQEQEQDQVEQPTRQISRRKLLASLGLTSVALAAGTRLFESTSGVSANSVTEEVYGRKSHPIFTTETVSMKNVRDYGAVGDGSTDDTAAIQNALNQALQGTGSHVHIPKGTYKVTDTLRIYRHTRLTLDADAKILRCHDYSFLVNGDNGPGFQGYEGHGDLWIEGGIWEGNILQYPDTYNGFGLARGRNIIIRNIEMRDVVTAHGVDMNACENVVIENCRFLGYRDSTPDHSRDYAEAIQLANHTQEGFSQMGAFDGTPCRNITVRSCYFGASGTSGTQAWPAGVGNHYAVYDLYNSNIKVVDNTFEGMTFAGVRSFKFAELFISNNLFLNCNRGVMLSNPAGNTNSSKDAAGNQTGLPQSSKNIVISGNIFKATQLETIYCVGWPKTALIHAKVESVIIEGNVFAQGSSSKNCINLRWVHQVSITGNLFHNQYRGIWISYVSKASISHNVFQDIIMEAIFSEEPDADYKNRGLTADIQVLHNQIDRCGRTGIYIQSMEKFQIIGNIIHSPATETNNTRSGILVANSAKKGKVAGNHITKALTGNQNQYGISVTSTCSDVQVADNIAEGMTAAVSVQGSTNFDGIYLHSPNGMRYKMTIGNDGVMMASPA</sequence>
<dbReference type="SMART" id="SM00710">
    <property type="entry name" value="PbH1"/>
    <property type="match status" value="11"/>
</dbReference>
<feature type="domain" description="Right handed beta helix" evidence="3">
    <location>
        <begin position="289"/>
        <end position="386"/>
    </location>
</feature>
<evidence type="ECO:0000259" key="2">
    <source>
        <dbReference type="Pfam" id="PF12708"/>
    </source>
</evidence>
<feature type="domain" description="Rhamnogalacturonase A/B/Epimerase-like pectate lyase" evidence="2">
    <location>
        <begin position="74"/>
        <end position="283"/>
    </location>
</feature>
<dbReference type="Pfam" id="PF12708">
    <property type="entry name" value="Pect-lyase_RHGA_epim"/>
    <property type="match status" value="1"/>
</dbReference>
<dbReference type="Pfam" id="PF05048">
    <property type="entry name" value="NosD"/>
    <property type="match status" value="1"/>
</dbReference>
<dbReference type="InterPro" id="IPR006311">
    <property type="entry name" value="TAT_signal"/>
</dbReference>
<dbReference type="SUPFAM" id="SSF51126">
    <property type="entry name" value="Pectin lyase-like"/>
    <property type="match status" value="2"/>
</dbReference>
<dbReference type="PANTHER" id="PTHR31339:SF9">
    <property type="entry name" value="PLASMIN AND FIBRONECTIN-BINDING PROTEIN A"/>
    <property type="match status" value="1"/>
</dbReference>
<dbReference type="InterPro" id="IPR011050">
    <property type="entry name" value="Pectin_lyase_fold/virulence"/>
</dbReference>
<comment type="caution">
    <text evidence="4">The sequence shown here is derived from an EMBL/GenBank/DDBJ whole genome shotgun (WGS) entry which is preliminary data.</text>
</comment>
<dbReference type="InterPro" id="IPR039448">
    <property type="entry name" value="Beta_helix"/>
</dbReference>
<dbReference type="RefSeq" id="WP_171645275.1">
    <property type="nucleotide sequence ID" value="NZ_WHOA01000143.1"/>
</dbReference>
<dbReference type="PROSITE" id="PS51318">
    <property type="entry name" value="TAT"/>
    <property type="match status" value="1"/>
</dbReference>
<dbReference type="InterPro" id="IPR051801">
    <property type="entry name" value="GH28_Enzymes"/>
</dbReference>
<protein>
    <recommendedName>
        <fullName evidence="6">Right handed beta helix domain-containing protein</fullName>
    </recommendedName>
</protein>
<feature type="domain" description="Periplasmic copper-binding protein NosD beta helix" evidence="1">
    <location>
        <begin position="412"/>
        <end position="579"/>
    </location>
</feature>
<reference evidence="4 5" key="1">
    <citation type="submission" date="2019-10" db="EMBL/GenBank/DDBJ databases">
        <title>Description of Paenibacillus terrestris sp. nov.</title>
        <authorList>
            <person name="Carlier A."/>
            <person name="Qi S."/>
        </authorList>
    </citation>
    <scope>NUCLEOTIDE SEQUENCE [LARGE SCALE GENOMIC DNA]</scope>
    <source>
        <strain evidence="4 5">LMG 31458</strain>
    </source>
</reference>
<dbReference type="InterPro" id="IPR007742">
    <property type="entry name" value="NosD_dom"/>
</dbReference>
<dbReference type="EMBL" id="WHOA01000143">
    <property type="protein sequence ID" value="NOU73861.1"/>
    <property type="molecule type" value="Genomic_DNA"/>
</dbReference>
<evidence type="ECO:0000259" key="3">
    <source>
        <dbReference type="Pfam" id="PF13229"/>
    </source>
</evidence>
<name>A0ABX1Y180_9BACL</name>
<evidence type="ECO:0000259" key="1">
    <source>
        <dbReference type="Pfam" id="PF05048"/>
    </source>
</evidence>
<evidence type="ECO:0000313" key="5">
    <source>
        <dbReference type="Proteomes" id="UP000616779"/>
    </source>
</evidence>
<dbReference type="InterPro" id="IPR012334">
    <property type="entry name" value="Pectin_lyas_fold"/>
</dbReference>
<dbReference type="Pfam" id="PF13229">
    <property type="entry name" value="Beta_helix"/>
    <property type="match status" value="1"/>
</dbReference>
<dbReference type="InterPro" id="IPR024535">
    <property type="entry name" value="RHGA/B-epi-like_pectate_lyase"/>
</dbReference>
<accession>A0ABX1Y180</accession>
<dbReference type="InterPro" id="IPR006626">
    <property type="entry name" value="PbH1"/>
</dbReference>
<dbReference type="Gene3D" id="2.160.20.10">
    <property type="entry name" value="Single-stranded right-handed beta-helix, Pectin lyase-like"/>
    <property type="match status" value="2"/>
</dbReference>
<organism evidence="4 5">
    <name type="scientific">Paenibacillus phytorum</name>
    <dbReference type="NCBI Taxonomy" id="2654977"/>
    <lineage>
        <taxon>Bacteria</taxon>
        <taxon>Bacillati</taxon>
        <taxon>Bacillota</taxon>
        <taxon>Bacilli</taxon>
        <taxon>Bacillales</taxon>
        <taxon>Paenibacillaceae</taxon>
        <taxon>Paenibacillus</taxon>
    </lineage>
</organism>
<dbReference type="Proteomes" id="UP000616779">
    <property type="component" value="Unassembled WGS sequence"/>
</dbReference>
<proteinExistence type="predicted"/>
<evidence type="ECO:0008006" key="6">
    <source>
        <dbReference type="Google" id="ProtNLM"/>
    </source>
</evidence>
<dbReference type="PANTHER" id="PTHR31339">
    <property type="entry name" value="PECTIN LYASE-RELATED"/>
    <property type="match status" value="1"/>
</dbReference>
<gene>
    <name evidence="4" type="ORF">GC098_21055</name>
</gene>